<dbReference type="HOGENOM" id="CLU_028108_2_2_9"/>
<evidence type="ECO:0000313" key="15">
    <source>
        <dbReference type="EMBL" id="EHL16623.1"/>
    </source>
</evidence>
<organism evidence="15 16">
    <name type="scientific">Peptoanaerobacter stomatis</name>
    <dbReference type="NCBI Taxonomy" id="796937"/>
    <lineage>
        <taxon>Bacteria</taxon>
        <taxon>Bacillati</taxon>
        <taxon>Bacillota</taxon>
        <taxon>Clostridia</taxon>
        <taxon>Peptostreptococcales</taxon>
        <taxon>Filifactoraceae</taxon>
        <taxon>Peptoanaerobacter</taxon>
    </lineage>
</organism>
<dbReference type="EMBL" id="AFZE01000002">
    <property type="protein sequence ID" value="EHL16623.1"/>
    <property type="molecule type" value="Genomic_DNA"/>
</dbReference>
<feature type="compositionally biased region" description="Low complexity" evidence="11">
    <location>
        <begin position="318"/>
        <end position="329"/>
    </location>
</feature>
<evidence type="ECO:0000256" key="12">
    <source>
        <dbReference type="SAM" id="Phobius"/>
    </source>
</evidence>
<evidence type="ECO:0000256" key="5">
    <source>
        <dbReference type="ARBA" id="ARBA00022692"/>
    </source>
</evidence>
<keyword evidence="8 9" id="KW-0975">Bacterial flagellum</keyword>
<evidence type="ECO:0000256" key="3">
    <source>
        <dbReference type="ARBA" id="ARBA00007971"/>
    </source>
</evidence>
<dbReference type="PANTHER" id="PTHR30046:SF0">
    <property type="entry name" value="FLAGELLAR M-RING PROTEIN"/>
    <property type="match status" value="1"/>
</dbReference>
<dbReference type="InterPro" id="IPR045851">
    <property type="entry name" value="AMP-bd_C_sf"/>
</dbReference>
<dbReference type="InterPro" id="IPR006182">
    <property type="entry name" value="FliF_N_dom"/>
</dbReference>
<dbReference type="InterPro" id="IPR043427">
    <property type="entry name" value="YscJ/FliF"/>
</dbReference>
<dbReference type="GO" id="GO:0071973">
    <property type="term" value="P:bacterial-type flagellum-dependent cell motility"/>
    <property type="evidence" value="ECO:0007669"/>
    <property type="project" value="InterPro"/>
</dbReference>
<feature type="transmembrane region" description="Helical" evidence="12">
    <location>
        <begin position="23"/>
        <end position="44"/>
    </location>
</feature>
<dbReference type="BioCyc" id="EBAC796937-HMP:GMGH-1172-MONOMER"/>
<evidence type="ECO:0000256" key="10">
    <source>
        <dbReference type="SAM" id="Coils"/>
    </source>
</evidence>
<reference evidence="15 16" key="1">
    <citation type="submission" date="2011-08" db="EMBL/GenBank/DDBJ databases">
        <title>The Genome Sequence of Eubacteriaceae bacterium ACC19a.</title>
        <authorList>
            <consortium name="The Broad Institute Genome Sequencing Platform"/>
            <person name="Earl A."/>
            <person name="Ward D."/>
            <person name="Feldgarden M."/>
            <person name="Gevers D."/>
            <person name="Sizova M."/>
            <person name="Hazen A."/>
            <person name="Epstein S."/>
            <person name="Young S.K."/>
            <person name="Zeng Q."/>
            <person name="Gargeya S."/>
            <person name="Fitzgerald M."/>
            <person name="Haas B."/>
            <person name="Abouelleil A."/>
            <person name="Alvarado L."/>
            <person name="Arachchi H.M."/>
            <person name="Berlin A."/>
            <person name="Brown A."/>
            <person name="Chapman S.B."/>
            <person name="Chen Z."/>
            <person name="Dunbar C."/>
            <person name="Freedman E."/>
            <person name="Gearin G."/>
            <person name="Gellesch M."/>
            <person name="Goldberg J."/>
            <person name="Griggs A."/>
            <person name="Gujja S."/>
            <person name="Heiman D."/>
            <person name="Howarth C."/>
            <person name="Larson L."/>
            <person name="Lui A."/>
            <person name="MacDonald P.J.P."/>
            <person name="Montmayeur A."/>
            <person name="Murphy C."/>
            <person name="Neiman D."/>
            <person name="Pearson M."/>
            <person name="Priest M."/>
            <person name="Roberts A."/>
            <person name="Saif S."/>
            <person name="Shea T."/>
            <person name="Shenoy N."/>
            <person name="Sisk P."/>
            <person name="Stolte C."/>
            <person name="Sykes S."/>
            <person name="Wortman J."/>
            <person name="Nusbaum C."/>
            <person name="Birren B."/>
        </authorList>
    </citation>
    <scope>NUCLEOTIDE SEQUENCE [LARGE SCALE GENOMIC DNA]</scope>
    <source>
        <strain evidence="15 16">ACC19a</strain>
    </source>
</reference>
<feature type="domain" description="Flagellar M-ring N-terminal" evidence="13">
    <location>
        <begin position="45"/>
        <end position="220"/>
    </location>
</feature>
<dbReference type="Proteomes" id="UP000006437">
    <property type="component" value="Unassembled WGS sequence"/>
</dbReference>
<feature type="transmembrane region" description="Helical" evidence="12">
    <location>
        <begin position="433"/>
        <end position="456"/>
    </location>
</feature>
<comment type="subcellular location">
    <subcellularLocation>
        <location evidence="1 9">Bacterial flagellum basal body</location>
    </subcellularLocation>
    <subcellularLocation>
        <location evidence="2">Cell membrane</location>
        <topology evidence="2">Multi-pass membrane protein</topology>
    </subcellularLocation>
</comment>
<dbReference type="Gene3D" id="3.30.300.30">
    <property type="match status" value="1"/>
</dbReference>
<keyword evidence="6 12" id="KW-1133">Transmembrane helix</keyword>
<comment type="similarity">
    <text evidence="3 9">Belongs to the FliF family.</text>
</comment>
<sequence>MENINNVRNSINQYLEKYSRRQIITVAVSTLAIIAIVTSLILYLTRTKYVPLYSNLDLNTMSTVTQNLDGLGVKYKIEGQNSILVPEKIRNKVMVDLAGRNLPNAKFDYSDLIKMNSMFMSDDEKETARQYALTNQISTVIESIDAVDKAYVSLSIPKNSEFVLNENKQISKASVMLSLKSGKELDQDSINGIASIVSSSVEGLLPENVTIHGPNGQVLNVNSENKNDSIQAKSNLEMQDKVKSDIEKSLQNFLSPMFGYNNISVMASVKLNFDNEQTQTKSFSPPVEGETSGLARSEQNLKEQVENKKDALGTPGVTANNNEAGGTTNYVTVDENGNSTYNRSESTINYELNEIVKNVEKAKGTIDSITVSVILNKDSLEGGELTDEKKAQIVKLITTATGLNTKSVEVFAESFNKDMQNQMAASDNYGIPLWQWIAIGVIAFIPIAALLIIMLLRRRNRKLEEMAKQKDNLSAEERARKQKEIETIELDIKESGKKRSIEELINKNPEVVTQLLKTWIEEE</sequence>
<accession>G9WYB9</accession>
<evidence type="ECO:0000256" key="7">
    <source>
        <dbReference type="ARBA" id="ARBA00023136"/>
    </source>
</evidence>
<dbReference type="PRINTS" id="PR01009">
    <property type="entry name" value="FLGMRINGFLIF"/>
</dbReference>
<dbReference type="InterPro" id="IPR000067">
    <property type="entry name" value="FlgMring_FliF"/>
</dbReference>
<feature type="region of interest" description="Disordered" evidence="11">
    <location>
        <begin position="308"/>
        <end position="337"/>
    </location>
</feature>
<keyword evidence="10" id="KW-0175">Coiled coil</keyword>
<keyword evidence="15" id="KW-0966">Cell projection</keyword>
<name>G9WYB9_9FIRM</name>
<keyword evidence="7 12" id="KW-0472">Membrane</keyword>
<proteinExistence type="inferred from homology"/>
<feature type="domain" description="Flagellar M-ring C-terminal" evidence="14">
    <location>
        <begin position="254"/>
        <end position="406"/>
    </location>
</feature>
<feature type="coiled-coil region" evidence="10">
    <location>
        <begin position="453"/>
        <end position="486"/>
    </location>
</feature>
<dbReference type="Pfam" id="PF01514">
    <property type="entry name" value="YscJ_FliF"/>
    <property type="match status" value="1"/>
</dbReference>
<evidence type="ECO:0000256" key="9">
    <source>
        <dbReference type="PIRNR" id="PIRNR004862"/>
    </source>
</evidence>
<comment type="function">
    <text evidence="9">The M ring may be actively involved in energy transduction.</text>
</comment>
<evidence type="ECO:0000256" key="4">
    <source>
        <dbReference type="ARBA" id="ARBA00022475"/>
    </source>
</evidence>
<evidence type="ECO:0000256" key="6">
    <source>
        <dbReference type="ARBA" id="ARBA00022989"/>
    </source>
</evidence>
<evidence type="ECO:0000256" key="2">
    <source>
        <dbReference type="ARBA" id="ARBA00004651"/>
    </source>
</evidence>
<evidence type="ECO:0000256" key="11">
    <source>
        <dbReference type="SAM" id="MobiDB-lite"/>
    </source>
</evidence>
<dbReference type="GO" id="GO:0009431">
    <property type="term" value="C:bacterial-type flagellum basal body, MS ring"/>
    <property type="evidence" value="ECO:0007669"/>
    <property type="project" value="InterPro"/>
</dbReference>
<comment type="caution">
    <text evidence="15">The sequence shown here is derived from an EMBL/GenBank/DDBJ whole genome shotgun (WGS) entry which is preliminary data.</text>
</comment>
<protein>
    <recommendedName>
        <fullName evidence="9">Flagellar M-ring protein</fullName>
    </recommendedName>
</protein>
<evidence type="ECO:0000313" key="16">
    <source>
        <dbReference type="Proteomes" id="UP000006437"/>
    </source>
</evidence>
<dbReference type="PIRSF" id="PIRSF004862">
    <property type="entry name" value="FliF"/>
    <property type="match status" value="1"/>
</dbReference>
<evidence type="ECO:0000256" key="8">
    <source>
        <dbReference type="ARBA" id="ARBA00023143"/>
    </source>
</evidence>
<keyword evidence="15" id="KW-0282">Flagellum</keyword>
<dbReference type="CDD" id="cd12087">
    <property type="entry name" value="TM_EGFR-like"/>
    <property type="match status" value="1"/>
</dbReference>
<dbReference type="AlphaFoldDB" id="G9WYB9"/>
<dbReference type="PANTHER" id="PTHR30046">
    <property type="entry name" value="FLAGELLAR M-RING PROTEIN"/>
    <property type="match status" value="1"/>
</dbReference>
<keyword evidence="15" id="KW-0969">Cilium</keyword>
<dbReference type="GO" id="GO:0005886">
    <property type="term" value="C:plasma membrane"/>
    <property type="evidence" value="ECO:0007669"/>
    <property type="project" value="UniProtKB-SubCell"/>
</dbReference>
<keyword evidence="4" id="KW-1003">Cell membrane</keyword>
<gene>
    <name evidence="15" type="ORF">HMPREF9629_01170</name>
</gene>
<evidence type="ECO:0000256" key="1">
    <source>
        <dbReference type="ARBA" id="ARBA00004117"/>
    </source>
</evidence>
<dbReference type="Pfam" id="PF08345">
    <property type="entry name" value="YscJ_FliF_C"/>
    <property type="match status" value="1"/>
</dbReference>
<dbReference type="InterPro" id="IPR013556">
    <property type="entry name" value="Flag_M-ring_C"/>
</dbReference>
<keyword evidence="5 12" id="KW-0812">Transmembrane</keyword>
<dbReference type="PATRIC" id="fig|796937.3.peg.363"/>
<evidence type="ECO:0000259" key="13">
    <source>
        <dbReference type="Pfam" id="PF01514"/>
    </source>
</evidence>
<evidence type="ECO:0000259" key="14">
    <source>
        <dbReference type="Pfam" id="PF08345"/>
    </source>
</evidence>
<dbReference type="RefSeq" id="WP_009525405.1">
    <property type="nucleotide sequence ID" value="NZ_JBQMYE010000061.1"/>
</dbReference>
<dbReference type="GO" id="GO:0003774">
    <property type="term" value="F:cytoskeletal motor activity"/>
    <property type="evidence" value="ECO:0007669"/>
    <property type="project" value="InterPro"/>
</dbReference>
<dbReference type="NCBIfam" id="TIGR00206">
    <property type="entry name" value="fliF"/>
    <property type="match status" value="1"/>
</dbReference>